<evidence type="ECO:0000313" key="2">
    <source>
        <dbReference type="Proteomes" id="UP000094285"/>
    </source>
</evidence>
<proteinExistence type="predicted"/>
<protein>
    <submittedName>
        <fullName evidence="1">Uncharacterized protein</fullName>
    </submittedName>
</protein>
<gene>
    <name evidence="1" type="ORF">CANTADRAFT_316680</name>
</gene>
<name>A0A1E4SDK9_9ASCO</name>
<organism evidence="1 2">
    <name type="scientific">Suhomyces tanzawaensis NRRL Y-17324</name>
    <dbReference type="NCBI Taxonomy" id="984487"/>
    <lineage>
        <taxon>Eukaryota</taxon>
        <taxon>Fungi</taxon>
        <taxon>Dikarya</taxon>
        <taxon>Ascomycota</taxon>
        <taxon>Saccharomycotina</taxon>
        <taxon>Pichiomycetes</taxon>
        <taxon>Debaryomycetaceae</taxon>
        <taxon>Suhomyces</taxon>
    </lineage>
</organism>
<dbReference type="EMBL" id="KV453915">
    <property type="protein sequence ID" value="ODV77600.1"/>
    <property type="molecule type" value="Genomic_DNA"/>
</dbReference>
<dbReference type="GeneID" id="30982550"/>
<keyword evidence="2" id="KW-1185">Reference proteome</keyword>
<dbReference type="RefSeq" id="XP_020062722.1">
    <property type="nucleotide sequence ID" value="XM_020208413.1"/>
</dbReference>
<reference evidence="2" key="1">
    <citation type="submission" date="2016-05" db="EMBL/GenBank/DDBJ databases">
        <title>Comparative genomics of biotechnologically important yeasts.</title>
        <authorList>
            <consortium name="DOE Joint Genome Institute"/>
            <person name="Riley R."/>
            <person name="Haridas S."/>
            <person name="Wolfe K.H."/>
            <person name="Lopes M.R."/>
            <person name="Hittinger C.T."/>
            <person name="Goker M."/>
            <person name="Salamov A."/>
            <person name="Wisecaver J."/>
            <person name="Long T.M."/>
            <person name="Aerts A.L."/>
            <person name="Barry K."/>
            <person name="Choi C."/>
            <person name="Clum A."/>
            <person name="Coughlan A.Y."/>
            <person name="Deshpande S."/>
            <person name="Douglass A.P."/>
            <person name="Hanson S.J."/>
            <person name="Klenk H.-P."/>
            <person name="Labutti K."/>
            <person name="Lapidus A."/>
            <person name="Lindquist E."/>
            <person name="Lipzen A."/>
            <person name="Meier-Kolthoff J.P."/>
            <person name="Ohm R.A."/>
            <person name="Otillar R.P."/>
            <person name="Pangilinan J."/>
            <person name="Peng Y."/>
            <person name="Rokas A."/>
            <person name="Rosa C.A."/>
            <person name="Scheuner C."/>
            <person name="Sibirny A.A."/>
            <person name="Slot J.C."/>
            <person name="Stielow J.B."/>
            <person name="Sun H."/>
            <person name="Kurtzman C.P."/>
            <person name="Blackwell M."/>
            <person name="Grigoriev I.V."/>
            <person name="Jeffries T.W."/>
        </authorList>
    </citation>
    <scope>NUCLEOTIDE SEQUENCE [LARGE SCALE GENOMIC DNA]</scope>
    <source>
        <strain evidence="2">NRRL Y-17324</strain>
    </source>
</reference>
<accession>A0A1E4SDK9</accession>
<sequence length="197" mass="21053">MGTAHRRWIGHDGAVAPNTDGVGSKDVWGAGVGELKGGICLHNTAAPTRPTVEAGMHGCWVSGFRSRDCWRLGSSNCLRAHNARGSWQAVLVEVRMQGTAMSPRGQATENPQRAAGRVSLRHGKCSAIRSQRQALPIEAIQRKALPIALTATTTAWLTKNHRLVSTAPWSLPVASIWHLPGLFLCHVPGLGSCGCSR</sequence>
<dbReference type="Proteomes" id="UP000094285">
    <property type="component" value="Unassembled WGS sequence"/>
</dbReference>
<evidence type="ECO:0000313" key="1">
    <source>
        <dbReference type="EMBL" id="ODV77600.1"/>
    </source>
</evidence>
<dbReference type="AlphaFoldDB" id="A0A1E4SDK9"/>